<dbReference type="InterPro" id="IPR050339">
    <property type="entry name" value="CC_SR_Kinase"/>
</dbReference>
<name>A0A0W0UH50_9GAMM</name>
<evidence type="ECO:0000256" key="2">
    <source>
        <dbReference type="ARBA" id="ARBA00022741"/>
    </source>
</evidence>
<comment type="similarity">
    <text evidence="5">Belongs to the protein kinase superfamily. Ser/Thr protein kinase family. GCN2 subfamily.</text>
</comment>
<dbReference type="GO" id="GO:0005524">
    <property type="term" value="F:ATP binding"/>
    <property type="evidence" value="ECO:0007669"/>
    <property type="project" value="UniProtKB-KW"/>
</dbReference>
<dbReference type="OrthoDB" id="9801841at2"/>
<dbReference type="SUPFAM" id="SSF56112">
    <property type="entry name" value="Protein kinase-like (PK-like)"/>
    <property type="match status" value="1"/>
</dbReference>
<keyword evidence="4" id="KW-0067">ATP-binding</keyword>
<dbReference type="PROSITE" id="PS50011">
    <property type="entry name" value="PROTEIN_KINASE_DOM"/>
    <property type="match status" value="1"/>
</dbReference>
<feature type="domain" description="Protein kinase" evidence="6">
    <location>
        <begin position="76"/>
        <end position="341"/>
    </location>
</feature>
<dbReference type="Pfam" id="PF00069">
    <property type="entry name" value="Pkinase"/>
    <property type="match status" value="1"/>
</dbReference>
<comment type="caution">
    <text evidence="7">The sequence shown here is derived from an EMBL/GenBank/DDBJ whole genome shotgun (WGS) entry which is preliminary data.</text>
</comment>
<dbReference type="Proteomes" id="UP000054715">
    <property type="component" value="Unassembled WGS sequence"/>
</dbReference>
<dbReference type="EMBL" id="LNYG01000013">
    <property type="protein sequence ID" value="KTD07068.1"/>
    <property type="molecule type" value="Genomic_DNA"/>
</dbReference>
<gene>
    <name evidence="7" type="primary">lok</name>
    <name evidence="7" type="ORF">Ljam_1263</name>
</gene>
<proteinExistence type="inferred from homology"/>
<evidence type="ECO:0000256" key="3">
    <source>
        <dbReference type="ARBA" id="ARBA00022777"/>
    </source>
</evidence>
<dbReference type="InterPro" id="IPR011009">
    <property type="entry name" value="Kinase-like_dom_sf"/>
</dbReference>
<dbReference type="PATRIC" id="fig|455.5.peg.1334"/>
<evidence type="ECO:0000313" key="8">
    <source>
        <dbReference type="Proteomes" id="UP000054715"/>
    </source>
</evidence>
<keyword evidence="3 7" id="KW-0418">Kinase</keyword>
<dbReference type="PANTHER" id="PTHR11042:SF91">
    <property type="entry name" value="EUKARYOTIC TRANSLATION INITIATION FACTOR 2-ALPHA KINASE"/>
    <property type="match status" value="1"/>
</dbReference>
<reference evidence="7 8" key="1">
    <citation type="submission" date="2015-11" db="EMBL/GenBank/DDBJ databases">
        <title>Genomic analysis of 38 Legionella species identifies large and diverse effector repertoires.</title>
        <authorList>
            <person name="Burstein D."/>
            <person name="Amaro F."/>
            <person name="Zusman T."/>
            <person name="Lifshitz Z."/>
            <person name="Cohen O."/>
            <person name="Gilbert J.A."/>
            <person name="Pupko T."/>
            <person name="Shuman H.A."/>
            <person name="Segal G."/>
        </authorList>
    </citation>
    <scope>NUCLEOTIDE SEQUENCE [LARGE SCALE GENOMIC DNA]</scope>
    <source>
        <strain evidence="7 8">JA-26-G1-E2</strain>
    </source>
</reference>
<dbReference type="InterPro" id="IPR008271">
    <property type="entry name" value="Ser/Thr_kinase_AS"/>
</dbReference>
<accession>A0A0W0UH50</accession>
<dbReference type="InterPro" id="IPR000719">
    <property type="entry name" value="Prot_kinase_dom"/>
</dbReference>
<sequence>MKPDTFAEAPFHINLKKIFSYSPEIIKEVGWILKNFATPLLQKNGLYISQSKQPFSFSHNVVLFRSDSKETPRYAILEDGAHSSGASSNVFLVKHKLLADEHGLLHLKPVDYIAKCVKESFLVNIQTDSQREYLFSKRVKYLHCKEPVLVSEKGNVTAAFLIMRNLGPINLSDWLKTLKEHNSNILIDLSIDLIRALNKQVHQQNIIHRDIKPDNIIFDSTKIPPVRICDFGISKSNGEKTLTESIGTDGYMAPEQTLNQHTTKKTDITSLGFTIVDIWNLDLIEPCEIDLIDIDSFSEKNTDLTSEDKETIAKIINSMLCFEPEKRAELTVLEEQFESLLLTRKTRSLTAQRAESITFAYRFGLEVRKKLDMIENSPSMSEGMKKIFALLDEYSPKLHYIPENIKEFSERLKCSYWRDCKTILDFNQKTAELKKIFNFFTIQSNQIAALAKDKLHDVDESFDQVCIHWLKTEKYDVTIGGFLQYANKLNEKLIQFKTRSPLVARKVFTYDATTLEPTELFPSAFPSKQLKGNHFFTKDMPLKKQRKEAFYESCFEALTLSEQEMVIENKVFF</sequence>
<evidence type="ECO:0000256" key="1">
    <source>
        <dbReference type="ARBA" id="ARBA00022679"/>
    </source>
</evidence>
<evidence type="ECO:0000256" key="4">
    <source>
        <dbReference type="ARBA" id="ARBA00022840"/>
    </source>
</evidence>
<organism evidence="7 8">
    <name type="scientific">Legionella jamestowniensis</name>
    <dbReference type="NCBI Taxonomy" id="455"/>
    <lineage>
        <taxon>Bacteria</taxon>
        <taxon>Pseudomonadati</taxon>
        <taxon>Pseudomonadota</taxon>
        <taxon>Gammaproteobacteria</taxon>
        <taxon>Legionellales</taxon>
        <taxon>Legionellaceae</taxon>
        <taxon>Legionella</taxon>
    </lineage>
</organism>
<protein>
    <submittedName>
        <fullName evidence="7">Serine/threonine-protein kinase</fullName>
    </submittedName>
</protein>
<dbReference type="PANTHER" id="PTHR11042">
    <property type="entry name" value="EUKARYOTIC TRANSLATION INITIATION FACTOR 2-ALPHA KINASE EIF2-ALPHA KINASE -RELATED"/>
    <property type="match status" value="1"/>
</dbReference>
<evidence type="ECO:0000256" key="5">
    <source>
        <dbReference type="ARBA" id="ARBA00037982"/>
    </source>
</evidence>
<dbReference type="Gene3D" id="1.10.510.10">
    <property type="entry name" value="Transferase(Phosphotransferase) domain 1"/>
    <property type="match status" value="1"/>
</dbReference>
<evidence type="ECO:0000313" key="7">
    <source>
        <dbReference type="EMBL" id="KTD07068.1"/>
    </source>
</evidence>
<dbReference type="AlphaFoldDB" id="A0A0W0UH50"/>
<evidence type="ECO:0000259" key="6">
    <source>
        <dbReference type="PROSITE" id="PS50011"/>
    </source>
</evidence>
<dbReference type="STRING" id="455.Ljam_1263"/>
<keyword evidence="1" id="KW-0808">Transferase</keyword>
<dbReference type="GO" id="GO:0004672">
    <property type="term" value="F:protein kinase activity"/>
    <property type="evidence" value="ECO:0007669"/>
    <property type="project" value="InterPro"/>
</dbReference>
<keyword evidence="2" id="KW-0547">Nucleotide-binding</keyword>
<dbReference type="SMART" id="SM00220">
    <property type="entry name" value="S_TKc"/>
    <property type="match status" value="1"/>
</dbReference>
<dbReference type="GO" id="GO:0005737">
    <property type="term" value="C:cytoplasm"/>
    <property type="evidence" value="ECO:0007669"/>
    <property type="project" value="TreeGrafter"/>
</dbReference>
<dbReference type="PROSITE" id="PS00108">
    <property type="entry name" value="PROTEIN_KINASE_ST"/>
    <property type="match status" value="1"/>
</dbReference>
<dbReference type="RefSeq" id="WP_058449285.1">
    <property type="nucleotide sequence ID" value="NZ_CAAAJF010000010.1"/>
</dbReference>